<keyword evidence="9 11" id="KW-0443">Lipid metabolism</keyword>
<evidence type="ECO:0000256" key="5">
    <source>
        <dbReference type="ARBA" id="ARBA00022640"/>
    </source>
</evidence>
<dbReference type="InterPro" id="IPR045023">
    <property type="entry name" value="FATA/B"/>
</dbReference>
<comment type="subcellular location">
    <subcellularLocation>
        <location evidence="1 11">Plastid</location>
        <location evidence="1 11">Chloroplast</location>
    </subcellularLocation>
</comment>
<dbReference type="Pfam" id="PF12590">
    <property type="entry name" value="Acyl-thio_N"/>
    <property type="match status" value="1"/>
</dbReference>
<reference evidence="15" key="1">
    <citation type="submission" date="2019-11" db="EMBL/GenBank/DDBJ databases">
        <authorList>
            <person name="Liu Y."/>
            <person name="Hou J."/>
            <person name="Li T.-Q."/>
            <person name="Guan C.-H."/>
            <person name="Wu X."/>
            <person name="Wu H.-Z."/>
            <person name="Ling F."/>
            <person name="Zhang R."/>
            <person name="Shi X.-G."/>
            <person name="Ren J.-P."/>
            <person name="Chen E.-F."/>
            <person name="Sun J.-M."/>
        </authorList>
    </citation>
    <scope>NUCLEOTIDE SEQUENCE</scope>
    <source>
        <strain evidence="15">Adult_tree_wgs_1</strain>
        <tissue evidence="15">Leaves</tissue>
    </source>
</reference>
<dbReference type="Proteomes" id="UP000626092">
    <property type="component" value="Unassembled WGS sequence"/>
</dbReference>
<evidence type="ECO:0000313" key="15">
    <source>
        <dbReference type="EMBL" id="KAF7146949.1"/>
    </source>
</evidence>
<evidence type="ECO:0000256" key="3">
    <source>
        <dbReference type="ARBA" id="ARBA00022516"/>
    </source>
</evidence>
<evidence type="ECO:0000259" key="13">
    <source>
        <dbReference type="Pfam" id="PF12590"/>
    </source>
</evidence>
<dbReference type="InterPro" id="IPR021113">
    <property type="entry name" value="Acyl-ACP-thioesterase_N"/>
</dbReference>
<proteinExistence type="inferred from homology"/>
<keyword evidence="5 11" id="KW-0934">Plastid</keyword>
<evidence type="ECO:0000256" key="2">
    <source>
        <dbReference type="ARBA" id="ARBA00006500"/>
    </source>
</evidence>
<dbReference type="Gene3D" id="3.10.129.10">
    <property type="entry name" value="Hotdog Thioesterase"/>
    <property type="match status" value="2"/>
</dbReference>
<evidence type="ECO:0000256" key="6">
    <source>
        <dbReference type="ARBA" id="ARBA00022801"/>
    </source>
</evidence>
<evidence type="ECO:0000256" key="11">
    <source>
        <dbReference type="RuleBase" id="RU363096"/>
    </source>
</evidence>
<accession>A0A834H922</accession>
<evidence type="ECO:0000256" key="8">
    <source>
        <dbReference type="ARBA" id="ARBA00022946"/>
    </source>
</evidence>
<dbReference type="SUPFAM" id="SSF54637">
    <property type="entry name" value="Thioesterase/thiol ester dehydrase-isomerase"/>
    <property type="match status" value="3"/>
</dbReference>
<protein>
    <recommendedName>
        <fullName evidence="11">Acyl-[acyl-carrier-protein] hydrolase</fullName>
        <ecNumber evidence="11">3.1.2.-</ecNumber>
    </recommendedName>
</protein>
<dbReference type="EMBL" id="WJXA01000003">
    <property type="protein sequence ID" value="KAF7146949.1"/>
    <property type="molecule type" value="Genomic_DNA"/>
</dbReference>
<dbReference type="GO" id="GO:0016297">
    <property type="term" value="F:fatty acyl-[ACP] hydrolase activity"/>
    <property type="evidence" value="ECO:0007669"/>
    <property type="project" value="InterPro"/>
</dbReference>
<feature type="domain" description="Acyl-ACP thioesterase-like C-terminal" evidence="14">
    <location>
        <begin position="408"/>
        <end position="511"/>
    </location>
</feature>
<evidence type="ECO:0000259" key="12">
    <source>
        <dbReference type="Pfam" id="PF01643"/>
    </source>
</evidence>
<keyword evidence="6 11" id="KW-0378">Hydrolase</keyword>
<dbReference type="GO" id="GO:0009507">
    <property type="term" value="C:chloroplast"/>
    <property type="evidence" value="ECO:0007669"/>
    <property type="project" value="UniProtKB-SubCell"/>
</dbReference>
<feature type="domain" description="Acyl-ACP-thioesterase N-terminal" evidence="13">
    <location>
        <begin position="1"/>
        <end position="124"/>
    </location>
</feature>
<feature type="domain" description="Acyl-ACP thioesterase N-terminal hotdog" evidence="12">
    <location>
        <begin position="308"/>
        <end position="383"/>
    </location>
</feature>
<dbReference type="InterPro" id="IPR029069">
    <property type="entry name" value="HotDog_dom_sf"/>
</dbReference>
<keyword evidence="4 11" id="KW-0150">Chloroplast</keyword>
<dbReference type="FunFam" id="3.10.129.10:FF:000151">
    <property type="entry name" value="Acyl-[acyl-carrier-protein] hydrolase"/>
    <property type="match status" value="1"/>
</dbReference>
<evidence type="ECO:0000256" key="1">
    <source>
        <dbReference type="ARBA" id="ARBA00004229"/>
    </source>
</evidence>
<dbReference type="Pfam" id="PF01643">
    <property type="entry name" value="Acyl-ACP_TE"/>
    <property type="match status" value="2"/>
</dbReference>
<keyword evidence="10 11" id="KW-0275">Fatty acid biosynthesis</keyword>
<evidence type="ECO:0000256" key="10">
    <source>
        <dbReference type="ARBA" id="ARBA00023160"/>
    </source>
</evidence>
<evidence type="ECO:0000259" key="14">
    <source>
        <dbReference type="Pfam" id="PF20791"/>
    </source>
</evidence>
<dbReference type="EC" id="3.1.2.-" evidence="11"/>
<keyword evidence="8" id="KW-0809">Transit peptide</keyword>
<evidence type="ECO:0000313" key="16">
    <source>
        <dbReference type="Proteomes" id="UP000626092"/>
    </source>
</evidence>
<keyword evidence="3 11" id="KW-0444">Lipid biosynthesis</keyword>
<dbReference type="OrthoDB" id="618395at2759"/>
<dbReference type="GO" id="GO:0000036">
    <property type="term" value="F:acyl carrier activity"/>
    <property type="evidence" value="ECO:0007669"/>
    <property type="project" value="TreeGrafter"/>
</dbReference>
<comment type="function">
    <text evidence="11">Plays an essential role in chain termination during de novo fatty acid synthesis.</text>
</comment>
<gene>
    <name evidence="15" type="ORF">RHSIM_Rhsim03G0245600</name>
</gene>
<dbReference type="Pfam" id="PF20791">
    <property type="entry name" value="Acyl-ACP_TE_C"/>
    <property type="match status" value="1"/>
</dbReference>
<dbReference type="InterPro" id="IPR002864">
    <property type="entry name" value="Acyl-ACP_thioesterase_NHD"/>
</dbReference>
<dbReference type="AlphaFoldDB" id="A0A834H922"/>
<keyword evidence="7 11" id="KW-0276">Fatty acid metabolism</keyword>
<keyword evidence="16" id="KW-1185">Reference proteome</keyword>
<feature type="domain" description="Acyl-ACP thioesterase N-terminal hotdog" evidence="12">
    <location>
        <begin position="135"/>
        <end position="209"/>
    </location>
</feature>
<evidence type="ECO:0000256" key="9">
    <source>
        <dbReference type="ARBA" id="ARBA00023098"/>
    </source>
</evidence>
<comment type="similarity">
    <text evidence="2 11">Belongs to the acyl-ACP thioesterase family.</text>
</comment>
<dbReference type="PANTHER" id="PTHR31727">
    <property type="entry name" value="OLEOYL-ACYL CARRIER PROTEIN THIOESTERASE 1, CHLOROPLASTIC"/>
    <property type="match status" value="1"/>
</dbReference>
<evidence type="ECO:0000256" key="7">
    <source>
        <dbReference type="ARBA" id="ARBA00022832"/>
    </source>
</evidence>
<comment type="caution">
    <text evidence="15">The sequence shown here is derived from an EMBL/GenBank/DDBJ whole genome shotgun (WGS) entry which is preliminary data.</text>
</comment>
<organism evidence="15 16">
    <name type="scientific">Rhododendron simsii</name>
    <name type="common">Sims's rhododendron</name>
    <dbReference type="NCBI Taxonomy" id="118357"/>
    <lineage>
        <taxon>Eukaryota</taxon>
        <taxon>Viridiplantae</taxon>
        <taxon>Streptophyta</taxon>
        <taxon>Embryophyta</taxon>
        <taxon>Tracheophyta</taxon>
        <taxon>Spermatophyta</taxon>
        <taxon>Magnoliopsida</taxon>
        <taxon>eudicotyledons</taxon>
        <taxon>Gunneridae</taxon>
        <taxon>Pentapetalae</taxon>
        <taxon>asterids</taxon>
        <taxon>Ericales</taxon>
        <taxon>Ericaceae</taxon>
        <taxon>Ericoideae</taxon>
        <taxon>Rhodoreae</taxon>
        <taxon>Rhododendron</taxon>
    </lineage>
</organism>
<dbReference type="PANTHER" id="PTHR31727:SF2">
    <property type="entry name" value="PALMITOYL-ACYL CARRIER PROTEIN THIOESTERASE, CHLOROPLASTIC"/>
    <property type="match status" value="1"/>
</dbReference>
<dbReference type="FunFam" id="3.10.129.10:FF:000186">
    <property type="entry name" value="Acyl-[acyl-carrier-protein] hydrolase"/>
    <property type="match status" value="1"/>
</dbReference>
<sequence length="532" mass="57872">MVASIAGSAFFPVASESGANASNKLGAAPTTVDALGIKSKSGSNGRLKVKASAQAPSKVNGTKVGIMEGLRGETETPSHAPRTFINTLPDWSMLLAAITTMFLAAEKQWMMLDWKPRRPDMLVDPFGLGKIVQDGLVFRQNFSIRSYEIGADRTASIETLMNHLQETALNHVKTAGLLGDGFGSTPEMCKKNLIWVVTKMQVLVDRYPTCVSIDPGNLISCSAATGFVKFYTSLRNLLAPDLRLEVAIIVVRIGLCAVEVEDGNNVGDYVGCGSFVRNGLCAVEVENGNNVGDYVGCGSFGLSDFTYVASLTLVHLTSATLWGDVVQVDTWVDASGKNGMRRDWLVRDCKTGDILTRASSVWVMMNKKTRRLSKIPDEVRQEIGPYFVDSPPVLDDDSRKLPKLDEHTADYVRSGLTPKWSDLDVNQHVNNVKYIGWILESAPQPIVESHELCGMTLEYRRECGRDSVLQSLTAVTGGGVTGLADSGYMECRHLLRLEGGAEIVKGRTEWRPKHAGSLGSLSQLPAEKRLIV</sequence>
<dbReference type="InterPro" id="IPR049427">
    <property type="entry name" value="Acyl-ACP_TE_C"/>
</dbReference>
<name>A0A834H922_RHOSS</name>
<evidence type="ECO:0000256" key="4">
    <source>
        <dbReference type="ARBA" id="ARBA00022528"/>
    </source>
</evidence>